<reference evidence="1 2" key="2">
    <citation type="journal article" date="2018" name="Plant J.">
        <title>The Physcomitrella patens chromosome-scale assembly reveals moss genome structure and evolution.</title>
        <authorList>
            <person name="Lang D."/>
            <person name="Ullrich K.K."/>
            <person name="Murat F."/>
            <person name="Fuchs J."/>
            <person name="Jenkins J."/>
            <person name="Haas F.B."/>
            <person name="Piednoel M."/>
            <person name="Gundlach H."/>
            <person name="Van Bel M."/>
            <person name="Meyberg R."/>
            <person name="Vives C."/>
            <person name="Morata J."/>
            <person name="Symeonidi A."/>
            <person name="Hiss M."/>
            <person name="Muchero W."/>
            <person name="Kamisugi Y."/>
            <person name="Saleh O."/>
            <person name="Blanc G."/>
            <person name="Decker E.L."/>
            <person name="van Gessel N."/>
            <person name="Grimwood J."/>
            <person name="Hayes R.D."/>
            <person name="Graham S.W."/>
            <person name="Gunter L.E."/>
            <person name="McDaniel S.F."/>
            <person name="Hoernstein S.N.W."/>
            <person name="Larsson A."/>
            <person name="Li F.W."/>
            <person name="Perroud P.F."/>
            <person name="Phillips J."/>
            <person name="Ranjan P."/>
            <person name="Rokshar D.S."/>
            <person name="Rothfels C.J."/>
            <person name="Schneider L."/>
            <person name="Shu S."/>
            <person name="Stevenson D.W."/>
            <person name="Thummler F."/>
            <person name="Tillich M."/>
            <person name="Villarreal Aguilar J.C."/>
            <person name="Widiez T."/>
            <person name="Wong G.K."/>
            <person name="Wymore A."/>
            <person name="Zhang Y."/>
            <person name="Zimmer A.D."/>
            <person name="Quatrano R.S."/>
            <person name="Mayer K.F.X."/>
            <person name="Goodstein D."/>
            <person name="Casacuberta J.M."/>
            <person name="Vandepoele K."/>
            <person name="Reski R."/>
            <person name="Cuming A.C."/>
            <person name="Tuskan G.A."/>
            <person name="Maumus F."/>
            <person name="Salse J."/>
            <person name="Schmutz J."/>
            <person name="Rensing S.A."/>
        </authorList>
    </citation>
    <scope>NUCLEOTIDE SEQUENCE [LARGE SCALE GENOMIC DNA]</scope>
    <source>
        <strain evidence="1 2">cv. Gransden 2004</strain>
    </source>
</reference>
<evidence type="ECO:0000313" key="1">
    <source>
        <dbReference type="EnsemblPlants" id="Pp3c1_6410V3.3"/>
    </source>
</evidence>
<dbReference type="Proteomes" id="UP000006727">
    <property type="component" value="Chromosome 1"/>
</dbReference>
<dbReference type="AlphaFoldDB" id="A0A7I4C338"/>
<sequence length="48" mass="5461">MICPCSVSEPTNKRLHFKVGTYKMFPNFISPQAVFTVEEPTASTWDPQ</sequence>
<evidence type="ECO:0000313" key="2">
    <source>
        <dbReference type="Proteomes" id="UP000006727"/>
    </source>
</evidence>
<dbReference type="Gramene" id="Pp3c1_6410V3.3">
    <property type="protein sequence ID" value="Pp3c1_6410V3.3"/>
    <property type="gene ID" value="Pp3c1_6410"/>
</dbReference>
<protein>
    <submittedName>
        <fullName evidence="1">Uncharacterized protein</fullName>
    </submittedName>
</protein>
<dbReference type="EnsemblPlants" id="Pp3c1_6410V3.2">
    <property type="protein sequence ID" value="Pp3c1_6410V3.2"/>
    <property type="gene ID" value="Pp3c1_6410"/>
</dbReference>
<name>A0A7I4C338_PHYPA</name>
<keyword evidence="2" id="KW-1185">Reference proteome</keyword>
<organism evidence="1 2">
    <name type="scientific">Physcomitrium patens</name>
    <name type="common">Spreading-leaved earth moss</name>
    <name type="synonym">Physcomitrella patens</name>
    <dbReference type="NCBI Taxonomy" id="3218"/>
    <lineage>
        <taxon>Eukaryota</taxon>
        <taxon>Viridiplantae</taxon>
        <taxon>Streptophyta</taxon>
        <taxon>Embryophyta</taxon>
        <taxon>Bryophyta</taxon>
        <taxon>Bryophytina</taxon>
        <taxon>Bryopsida</taxon>
        <taxon>Funariidae</taxon>
        <taxon>Funariales</taxon>
        <taxon>Funariaceae</taxon>
        <taxon>Physcomitrium</taxon>
    </lineage>
</organism>
<proteinExistence type="predicted"/>
<dbReference type="EMBL" id="ABEU02000001">
    <property type="status" value="NOT_ANNOTATED_CDS"/>
    <property type="molecule type" value="Genomic_DNA"/>
</dbReference>
<reference evidence="1 2" key="1">
    <citation type="journal article" date="2008" name="Science">
        <title>The Physcomitrella genome reveals evolutionary insights into the conquest of land by plants.</title>
        <authorList>
            <person name="Rensing S."/>
            <person name="Lang D."/>
            <person name="Zimmer A."/>
            <person name="Terry A."/>
            <person name="Salamov A."/>
            <person name="Shapiro H."/>
            <person name="Nishiyama T."/>
            <person name="Perroud P.-F."/>
            <person name="Lindquist E."/>
            <person name="Kamisugi Y."/>
            <person name="Tanahashi T."/>
            <person name="Sakakibara K."/>
            <person name="Fujita T."/>
            <person name="Oishi K."/>
            <person name="Shin-I T."/>
            <person name="Kuroki Y."/>
            <person name="Toyoda A."/>
            <person name="Suzuki Y."/>
            <person name="Hashimoto A."/>
            <person name="Yamaguchi K."/>
            <person name="Sugano A."/>
            <person name="Kohara Y."/>
            <person name="Fujiyama A."/>
            <person name="Anterola A."/>
            <person name="Aoki S."/>
            <person name="Ashton N."/>
            <person name="Barbazuk W.B."/>
            <person name="Barker E."/>
            <person name="Bennetzen J."/>
            <person name="Bezanilla M."/>
            <person name="Blankenship R."/>
            <person name="Cho S.H."/>
            <person name="Dutcher S."/>
            <person name="Estelle M."/>
            <person name="Fawcett J.A."/>
            <person name="Gundlach H."/>
            <person name="Hanada K."/>
            <person name="Heyl A."/>
            <person name="Hicks K.A."/>
            <person name="Hugh J."/>
            <person name="Lohr M."/>
            <person name="Mayer K."/>
            <person name="Melkozernov A."/>
            <person name="Murata T."/>
            <person name="Nelson D."/>
            <person name="Pils B."/>
            <person name="Prigge M."/>
            <person name="Reiss B."/>
            <person name="Renner T."/>
            <person name="Rombauts S."/>
            <person name="Rushton P."/>
            <person name="Sanderfoot A."/>
            <person name="Schween G."/>
            <person name="Shiu S.-H."/>
            <person name="Stueber K."/>
            <person name="Theodoulou F.L."/>
            <person name="Tu H."/>
            <person name="Van de Peer Y."/>
            <person name="Verrier P.J."/>
            <person name="Waters E."/>
            <person name="Wood A."/>
            <person name="Yang L."/>
            <person name="Cove D."/>
            <person name="Cuming A."/>
            <person name="Hasebe M."/>
            <person name="Lucas S."/>
            <person name="Mishler D.B."/>
            <person name="Reski R."/>
            <person name="Grigoriev I."/>
            <person name="Quatrano R.S."/>
            <person name="Boore J.L."/>
        </authorList>
    </citation>
    <scope>NUCLEOTIDE SEQUENCE [LARGE SCALE GENOMIC DNA]</scope>
    <source>
        <strain evidence="1 2">cv. Gransden 2004</strain>
    </source>
</reference>
<reference evidence="1" key="3">
    <citation type="submission" date="2020-12" db="UniProtKB">
        <authorList>
            <consortium name="EnsemblPlants"/>
        </authorList>
    </citation>
    <scope>IDENTIFICATION</scope>
</reference>
<accession>A0A7I4C338</accession>
<dbReference type="EnsemblPlants" id="Pp3c1_6410V3.3">
    <property type="protein sequence ID" value="Pp3c1_6410V3.3"/>
    <property type="gene ID" value="Pp3c1_6410"/>
</dbReference>
<dbReference type="Gramene" id="Pp3c1_6410V3.2">
    <property type="protein sequence ID" value="Pp3c1_6410V3.2"/>
    <property type="gene ID" value="Pp3c1_6410"/>
</dbReference>